<name>A0A4V3XAD1_9APHY</name>
<evidence type="ECO:0000313" key="1">
    <source>
        <dbReference type="EMBL" id="THG97142.1"/>
    </source>
</evidence>
<gene>
    <name evidence="1" type="ORF">EW026_g4795</name>
</gene>
<dbReference type="EMBL" id="SGPJ01000186">
    <property type="protein sequence ID" value="THG97142.1"/>
    <property type="molecule type" value="Genomic_DNA"/>
</dbReference>
<organism evidence="1 2">
    <name type="scientific">Hermanssonia centrifuga</name>
    <dbReference type="NCBI Taxonomy" id="98765"/>
    <lineage>
        <taxon>Eukaryota</taxon>
        <taxon>Fungi</taxon>
        <taxon>Dikarya</taxon>
        <taxon>Basidiomycota</taxon>
        <taxon>Agaricomycotina</taxon>
        <taxon>Agaricomycetes</taxon>
        <taxon>Polyporales</taxon>
        <taxon>Meruliaceae</taxon>
        <taxon>Hermanssonia</taxon>
    </lineage>
</organism>
<dbReference type="AlphaFoldDB" id="A0A4V3XAD1"/>
<dbReference type="Proteomes" id="UP000309038">
    <property type="component" value="Unassembled WGS sequence"/>
</dbReference>
<protein>
    <submittedName>
        <fullName evidence="1">Uncharacterized protein</fullName>
    </submittedName>
</protein>
<evidence type="ECO:0000313" key="2">
    <source>
        <dbReference type="Proteomes" id="UP000309038"/>
    </source>
</evidence>
<comment type="caution">
    <text evidence="1">The sequence shown here is derived from an EMBL/GenBank/DDBJ whole genome shotgun (WGS) entry which is preliminary data.</text>
</comment>
<proteinExistence type="predicted"/>
<accession>A0A4V3XAD1</accession>
<sequence>MNKDSRLLFHVAQIRAQDILNILHRNSSRPQHTDIAIAMKTINNRTFQAHPARTAI</sequence>
<keyword evidence="2" id="KW-1185">Reference proteome</keyword>
<reference evidence="1 2" key="1">
    <citation type="submission" date="2019-02" db="EMBL/GenBank/DDBJ databases">
        <title>Genome sequencing of the rare red list fungi Phlebia centrifuga.</title>
        <authorList>
            <person name="Buettner E."/>
            <person name="Kellner H."/>
        </authorList>
    </citation>
    <scope>NUCLEOTIDE SEQUENCE [LARGE SCALE GENOMIC DNA]</scope>
    <source>
        <strain evidence="1 2">DSM 108282</strain>
    </source>
</reference>